<feature type="region of interest" description="Disordered" evidence="1">
    <location>
        <begin position="202"/>
        <end position="221"/>
    </location>
</feature>
<gene>
    <name evidence="4" type="ORF">GWK10_18175</name>
</gene>
<keyword evidence="2" id="KW-0472">Membrane</keyword>
<evidence type="ECO:0000256" key="1">
    <source>
        <dbReference type="SAM" id="MobiDB-lite"/>
    </source>
</evidence>
<dbReference type="EMBL" id="JAABOQ010000011">
    <property type="protein sequence ID" value="NER19149.1"/>
    <property type="molecule type" value="Genomic_DNA"/>
</dbReference>
<dbReference type="SMART" id="SM00089">
    <property type="entry name" value="PKD"/>
    <property type="match status" value="2"/>
</dbReference>
<dbReference type="InterPro" id="IPR000601">
    <property type="entry name" value="PKD_dom"/>
</dbReference>
<dbReference type="Proteomes" id="UP000474296">
    <property type="component" value="Unassembled WGS sequence"/>
</dbReference>
<dbReference type="SUPFAM" id="SSF49299">
    <property type="entry name" value="PKD domain"/>
    <property type="match status" value="2"/>
</dbReference>
<keyword evidence="2" id="KW-1133">Transmembrane helix</keyword>
<keyword evidence="5" id="KW-1185">Reference proteome</keyword>
<dbReference type="InterPro" id="IPR035986">
    <property type="entry name" value="PKD_dom_sf"/>
</dbReference>
<accession>A0A6M0CT84</accession>
<proteinExistence type="predicted"/>
<reference evidence="4 5" key="1">
    <citation type="submission" date="2020-01" db="EMBL/GenBank/DDBJ databases">
        <title>Spongiivirga citrea KCTC 32990T.</title>
        <authorList>
            <person name="Wang G."/>
        </authorList>
    </citation>
    <scope>NUCLEOTIDE SEQUENCE [LARGE SCALE GENOMIC DNA]</scope>
    <source>
        <strain evidence="4 5">KCTC 32990</strain>
    </source>
</reference>
<dbReference type="InterPro" id="IPR013783">
    <property type="entry name" value="Ig-like_fold"/>
</dbReference>
<keyword evidence="2" id="KW-0812">Transmembrane</keyword>
<comment type="caution">
    <text evidence="4">The sequence shown here is derived from an EMBL/GenBank/DDBJ whole genome shotgun (WGS) entry which is preliminary data.</text>
</comment>
<organism evidence="4 5">
    <name type="scientific">Spongiivirga citrea</name>
    <dbReference type="NCBI Taxonomy" id="1481457"/>
    <lineage>
        <taxon>Bacteria</taxon>
        <taxon>Pseudomonadati</taxon>
        <taxon>Bacteroidota</taxon>
        <taxon>Flavobacteriia</taxon>
        <taxon>Flavobacteriales</taxon>
        <taxon>Flavobacteriaceae</taxon>
        <taxon>Spongiivirga</taxon>
    </lineage>
</organism>
<dbReference type="Pfam" id="PF18911">
    <property type="entry name" value="PKD_4"/>
    <property type="match status" value="1"/>
</dbReference>
<feature type="domain" description="PKD" evidence="3">
    <location>
        <begin position="149"/>
        <end position="197"/>
    </location>
</feature>
<evidence type="ECO:0000313" key="4">
    <source>
        <dbReference type="EMBL" id="NER19149.1"/>
    </source>
</evidence>
<dbReference type="RefSeq" id="WP_164033833.1">
    <property type="nucleotide sequence ID" value="NZ_JAABOQ010000011.1"/>
</dbReference>
<dbReference type="Gene3D" id="2.60.40.10">
    <property type="entry name" value="Immunoglobulins"/>
    <property type="match status" value="2"/>
</dbReference>
<dbReference type="AlphaFoldDB" id="A0A6M0CT84"/>
<evidence type="ECO:0000256" key="2">
    <source>
        <dbReference type="SAM" id="Phobius"/>
    </source>
</evidence>
<dbReference type="PROSITE" id="PS50093">
    <property type="entry name" value="PKD"/>
    <property type="match status" value="2"/>
</dbReference>
<dbReference type="CDD" id="cd00146">
    <property type="entry name" value="PKD"/>
    <property type="match status" value="2"/>
</dbReference>
<dbReference type="InterPro" id="IPR022409">
    <property type="entry name" value="PKD/Chitinase_dom"/>
</dbReference>
<protein>
    <recommendedName>
        <fullName evidence="3">PKD domain-containing protein</fullName>
    </recommendedName>
</protein>
<sequence>MKQTNFHIDKSVLLFFLMVILISGSVFGYRFYNYTPCGVVDFDTLEQEYRVGEIIRFKDKSTQVSNREWNFGDNSERDARVAPFHTYKKPGKYQISLKVNNRCIKTKTIVVKEKRFILDSTKLANFTIPRSIRVGELLTTREFTKDGQSWEWRFGETAEINSTLKQPTYIYQSPGLKTITLIVNGDTRYATSKRINVLEKIDDTPAPPRRRERQRTTLSEAPTIDATPIVGVDIIPEEPEEEEEETPPPFRAPDIGTGGLEALFQSIGLKTGTVSDFSRYTCDNKNIPLSVSGNSMTLDEFCKYLEKKGKKRIIKVKRINRAENNCITSMILTSKKKSIF</sequence>
<evidence type="ECO:0000313" key="5">
    <source>
        <dbReference type="Proteomes" id="UP000474296"/>
    </source>
</evidence>
<name>A0A6M0CT84_9FLAO</name>
<feature type="domain" description="PKD" evidence="3">
    <location>
        <begin position="68"/>
        <end position="101"/>
    </location>
</feature>
<evidence type="ECO:0000259" key="3">
    <source>
        <dbReference type="PROSITE" id="PS50093"/>
    </source>
</evidence>
<feature type="transmembrane region" description="Helical" evidence="2">
    <location>
        <begin position="12"/>
        <end position="32"/>
    </location>
</feature>